<reference evidence="11 12" key="1">
    <citation type="submission" date="2020-07" db="EMBL/GenBank/DDBJ databases">
        <title>Halosimplex pelagicum sp. nov. and Halosimplex rubrum sp. nov., isolated from salted brown alga Laminaria, and emended description of the genus Halosimplex.</title>
        <authorList>
            <person name="Cui H."/>
        </authorList>
    </citation>
    <scope>NUCLEOTIDE SEQUENCE [LARGE SCALE GENOMIC DNA]</scope>
    <source>
        <strain evidence="11 12">R27</strain>
    </source>
</reference>
<dbReference type="InterPro" id="IPR049278">
    <property type="entry name" value="MS_channel_C"/>
</dbReference>
<keyword evidence="4 8" id="KW-0812">Transmembrane</keyword>
<feature type="region of interest" description="Disordered" evidence="7">
    <location>
        <begin position="1"/>
        <end position="23"/>
    </location>
</feature>
<evidence type="ECO:0000313" key="12">
    <source>
        <dbReference type="Proteomes" id="UP000509667"/>
    </source>
</evidence>
<dbReference type="Proteomes" id="UP000509667">
    <property type="component" value="Chromosome"/>
</dbReference>
<accession>A0A7D5P5M2</accession>
<feature type="domain" description="Mechanosensitive ion channel MscS C-terminal" evidence="10">
    <location>
        <begin position="203"/>
        <end position="283"/>
    </location>
</feature>
<dbReference type="OrthoDB" id="31543at2157"/>
<evidence type="ECO:0000256" key="8">
    <source>
        <dbReference type="SAM" id="Phobius"/>
    </source>
</evidence>
<organism evidence="11 12">
    <name type="scientific">Halosimplex rubrum</name>
    <dbReference type="NCBI Taxonomy" id="869889"/>
    <lineage>
        <taxon>Archaea</taxon>
        <taxon>Methanobacteriati</taxon>
        <taxon>Methanobacteriota</taxon>
        <taxon>Stenosarchaea group</taxon>
        <taxon>Halobacteria</taxon>
        <taxon>Halobacteriales</taxon>
        <taxon>Haloarculaceae</taxon>
        <taxon>Halosimplex</taxon>
    </lineage>
</organism>
<dbReference type="EMBL" id="CP058910">
    <property type="protein sequence ID" value="QLH77982.1"/>
    <property type="molecule type" value="Genomic_DNA"/>
</dbReference>
<dbReference type="InterPro" id="IPR010920">
    <property type="entry name" value="LSM_dom_sf"/>
</dbReference>
<dbReference type="InterPro" id="IPR006685">
    <property type="entry name" value="MscS_channel_2nd"/>
</dbReference>
<evidence type="ECO:0000256" key="1">
    <source>
        <dbReference type="ARBA" id="ARBA00004651"/>
    </source>
</evidence>
<comment type="similarity">
    <text evidence="2">Belongs to the MscS (TC 1.A.23) family.</text>
</comment>
<dbReference type="GO" id="GO:0005886">
    <property type="term" value="C:plasma membrane"/>
    <property type="evidence" value="ECO:0007669"/>
    <property type="project" value="UniProtKB-SubCell"/>
</dbReference>
<dbReference type="KEGG" id="hrr:HZS55_12030"/>
<evidence type="ECO:0000256" key="2">
    <source>
        <dbReference type="ARBA" id="ARBA00008017"/>
    </source>
</evidence>
<protein>
    <submittedName>
        <fullName evidence="11">Mechanosensitive ion channel</fullName>
    </submittedName>
</protein>
<dbReference type="SUPFAM" id="SSF82689">
    <property type="entry name" value="Mechanosensitive channel protein MscS (YggB), C-terminal domain"/>
    <property type="match status" value="1"/>
</dbReference>
<gene>
    <name evidence="11" type="ORF">HZS55_12030</name>
</gene>
<evidence type="ECO:0000259" key="9">
    <source>
        <dbReference type="Pfam" id="PF00924"/>
    </source>
</evidence>
<evidence type="ECO:0000313" key="11">
    <source>
        <dbReference type="EMBL" id="QLH77982.1"/>
    </source>
</evidence>
<comment type="subcellular location">
    <subcellularLocation>
        <location evidence="1">Cell membrane</location>
        <topology evidence="1">Multi-pass membrane protein</topology>
    </subcellularLocation>
</comment>
<evidence type="ECO:0000256" key="3">
    <source>
        <dbReference type="ARBA" id="ARBA00022475"/>
    </source>
</evidence>
<feature type="transmembrane region" description="Helical" evidence="8">
    <location>
        <begin position="42"/>
        <end position="63"/>
    </location>
</feature>
<dbReference type="Gene3D" id="1.10.287.1260">
    <property type="match status" value="1"/>
</dbReference>
<dbReference type="GeneID" id="56078603"/>
<evidence type="ECO:0000256" key="6">
    <source>
        <dbReference type="ARBA" id="ARBA00023136"/>
    </source>
</evidence>
<dbReference type="Gene3D" id="3.30.70.100">
    <property type="match status" value="1"/>
</dbReference>
<dbReference type="InterPro" id="IPR023408">
    <property type="entry name" value="MscS_beta-dom_sf"/>
</dbReference>
<dbReference type="Gene3D" id="2.30.30.60">
    <property type="match status" value="1"/>
</dbReference>
<feature type="compositionally biased region" description="Low complexity" evidence="7">
    <location>
        <begin position="12"/>
        <end position="23"/>
    </location>
</feature>
<evidence type="ECO:0000256" key="5">
    <source>
        <dbReference type="ARBA" id="ARBA00022989"/>
    </source>
</evidence>
<name>A0A7D5P5M2_9EURY</name>
<feature type="transmembrane region" description="Helical" evidence="8">
    <location>
        <begin position="84"/>
        <end position="107"/>
    </location>
</feature>
<keyword evidence="3" id="KW-1003">Cell membrane</keyword>
<dbReference type="PANTHER" id="PTHR30221">
    <property type="entry name" value="SMALL-CONDUCTANCE MECHANOSENSITIVE CHANNEL"/>
    <property type="match status" value="1"/>
</dbReference>
<keyword evidence="12" id="KW-1185">Reference proteome</keyword>
<dbReference type="SUPFAM" id="SSF50182">
    <property type="entry name" value="Sm-like ribonucleoproteins"/>
    <property type="match status" value="1"/>
</dbReference>
<dbReference type="GO" id="GO:0008381">
    <property type="term" value="F:mechanosensitive monoatomic ion channel activity"/>
    <property type="evidence" value="ECO:0007669"/>
    <property type="project" value="InterPro"/>
</dbReference>
<sequence>MVAPAAPVPLQTETGTPGNGTATPGVGPAELVEFAPVVVRGAWFLLTATVVLVVGLFVVEPLIARVVRRRNRGNPTIQDAITRYVRLLVFAVAAVVGAGVAGLANVLTSSALVVAAATLAVGVAAQTVVGSLVGGLVLVFDPEFSVGDYIEWDDGEGTVEAITLRVTRVESPDGALVTVPNTVLTSQAITRPFGRGRCRVVERVDIDYADDPDRATEILESVARGLDGAADRPEPVAFVDELGDGVVRLRTHFWLEDARQPAVFEARSAFAQGVRRRFDEAGITVSPASEHELRGRIAVDDER</sequence>
<keyword evidence="6 8" id="KW-0472">Membrane</keyword>
<dbReference type="PANTHER" id="PTHR30221:SF1">
    <property type="entry name" value="SMALL-CONDUCTANCE MECHANOSENSITIVE CHANNEL"/>
    <property type="match status" value="1"/>
</dbReference>
<feature type="domain" description="Mechanosensitive ion channel MscS" evidence="9">
    <location>
        <begin position="127"/>
        <end position="189"/>
    </location>
</feature>
<evidence type="ECO:0000256" key="7">
    <source>
        <dbReference type="SAM" id="MobiDB-lite"/>
    </source>
</evidence>
<feature type="transmembrane region" description="Helical" evidence="8">
    <location>
        <begin position="113"/>
        <end position="140"/>
    </location>
</feature>
<keyword evidence="5 8" id="KW-1133">Transmembrane helix</keyword>
<dbReference type="AlphaFoldDB" id="A0A7D5P5M2"/>
<dbReference type="InterPro" id="IPR045275">
    <property type="entry name" value="MscS_archaea/bacteria_type"/>
</dbReference>
<proteinExistence type="inferred from homology"/>
<dbReference type="Pfam" id="PF00924">
    <property type="entry name" value="MS_channel_2nd"/>
    <property type="match status" value="1"/>
</dbReference>
<evidence type="ECO:0000259" key="10">
    <source>
        <dbReference type="Pfam" id="PF21082"/>
    </source>
</evidence>
<dbReference type="Pfam" id="PF21082">
    <property type="entry name" value="MS_channel_3rd"/>
    <property type="match status" value="1"/>
</dbReference>
<dbReference type="InterPro" id="IPR011066">
    <property type="entry name" value="MscS_channel_C_sf"/>
</dbReference>
<evidence type="ECO:0000256" key="4">
    <source>
        <dbReference type="ARBA" id="ARBA00022692"/>
    </source>
</evidence>
<dbReference type="RefSeq" id="WP_179907904.1">
    <property type="nucleotide sequence ID" value="NZ_CP058910.1"/>
</dbReference>